<comment type="caution">
    <text evidence="1">The sequence shown here is derived from an EMBL/GenBank/DDBJ whole genome shotgun (WGS) entry which is preliminary data.</text>
</comment>
<evidence type="ECO:0000313" key="1">
    <source>
        <dbReference type="EMBL" id="GJS89964.1"/>
    </source>
</evidence>
<reference evidence="1" key="1">
    <citation type="journal article" date="2022" name="Int. J. Mol. Sci.">
        <title>Draft Genome of Tanacetum Coccineum: Genomic Comparison of Closely Related Tanacetum-Family Plants.</title>
        <authorList>
            <person name="Yamashiro T."/>
            <person name="Shiraishi A."/>
            <person name="Nakayama K."/>
            <person name="Satake H."/>
        </authorList>
    </citation>
    <scope>NUCLEOTIDE SEQUENCE</scope>
</reference>
<sequence>MEKEFNHGDPDWAGVAARYSKDVIEISSKSLRETSNSRERRHTSHSTKHMAEIICSARVALTVVRVRWAGAVQYRVAAARSMLIALLFTRGVIDTTRCTWFGGYGWLVGFGGRIREMDDASGPFVAINDRDTLADTLGEALIVHASTIQLSIGLGRGKVHSRTVECSDSLRGHQRVRRGGVRVLQGTAYNLFRRM</sequence>
<proteinExistence type="predicted"/>
<dbReference type="Proteomes" id="UP001151760">
    <property type="component" value="Unassembled WGS sequence"/>
</dbReference>
<evidence type="ECO:0000313" key="2">
    <source>
        <dbReference type="Proteomes" id="UP001151760"/>
    </source>
</evidence>
<gene>
    <name evidence="1" type="ORF">Tco_0772600</name>
</gene>
<keyword evidence="2" id="KW-1185">Reference proteome</keyword>
<name>A0ABQ4ZIC7_9ASTR</name>
<accession>A0ABQ4ZIC7</accession>
<reference evidence="1" key="2">
    <citation type="submission" date="2022-01" db="EMBL/GenBank/DDBJ databases">
        <authorList>
            <person name="Yamashiro T."/>
            <person name="Shiraishi A."/>
            <person name="Satake H."/>
            <person name="Nakayama K."/>
        </authorList>
    </citation>
    <scope>NUCLEOTIDE SEQUENCE</scope>
</reference>
<protein>
    <submittedName>
        <fullName evidence="1">Uncharacterized protein</fullName>
    </submittedName>
</protein>
<organism evidence="1 2">
    <name type="scientific">Tanacetum coccineum</name>
    <dbReference type="NCBI Taxonomy" id="301880"/>
    <lineage>
        <taxon>Eukaryota</taxon>
        <taxon>Viridiplantae</taxon>
        <taxon>Streptophyta</taxon>
        <taxon>Embryophyta</taxon>
        <taxon>Tracheophyta</taxon>
        <taxon>Spermatophyta</taxon>
        <taxon>Magnoliopsida</taxon>
        <taxon>eudicotyledons</taxon>
        <taxon>Gunneridae</taxon>
        <taxon>Pentapetalae</taxon>
        <taxon>asterids</taxon>
        <taxon>campanulids</taxon>
        <taxon>Asterales</taxon>
        <taxon>Asteraceae</taxon>
        <taxon>Asteroideae</taxon>
        <taxon>Anthemideae</taxon>
        <taxon>Anthemidinae</taxon>
        <taxon>Tanacetum</taxon>
    </lineage>
</organism>
<dbReference type="EMBL" id="BQNB010011391">
    <property type="protein sequence ID" value="GJS89964.1"/>
    <property type="molecule type" value="Genomic_DNA"/>
</dbReference>